<gene>
    <name evidence="6" type="ORF">Sant_3068</name>
</gene>
<keyword evidence="3" id="KW-0804">Transcription</keyword>
<dbReference type="InterPro" id="IPR018062">
    <property type="entry name" value="HTH_AraC-typ_CS"/>
</dbReference>
<dbReference type="PROSITE" id="PS00041">
    <property type="entry name" value="HTH_ARAC_FAMILY_1"/>
    <property type="match status" value="1"/>
</dbReference>
<dbReference type="PATRIC" id="fig|1239307.3.peg.3379"/>
<dbReference type="EMBL" id="CP006569">
    <property type="protein sequence ID" value="AHF78074.1"/>
    <property type="molecule type" value="Genomic_DNA"/>
</dbReference>
<protein>
    <submittedName>
        <fullName evidence="6">Transcriptional regulator, AraC family</fullName>
    </submittedName>
</protein>
<evidence type="ECO:0000256" key="4">
    <source>
        <dbReference type="SAM" id="MobiDB-lite"/>
    </source>
</evidence>
<dbReference type="Gene3D" id="1.10.10.60">
    <property type="entry name" value="Homeodomain-like"/>
    <property type="match status" value="2"/>
</dbReference>
<dbReference type="HOGENOM" id="CLU_000445_88_4_6"/>
<dbReference type="InterPro" id="IPR050204">
    <property type="entry name" value="AraC_XylS_family_regulators"/>
</dbReference>
<reference evidence="6 7" key="1">
    <citation type="journal article" date="2014" name="Genome Biol. Evol.">
        <title>Genome degeneration and adaptation in a nascent stage of symbiosis.</title>
        <authorList>
            <person name="Oakeson K.F."/>
            <person name="Gil R."/>
            <person name="Clayton A.L."/>
            <person name="Dunn D.M."/>
            <person name="von Niederhausern A.C."/>
            <person name="Hamil C."/>
            <person name="Aoyagi A."/>
            <person name="Duval B."/>
            <person name="Baca A."/>
            <person name="Silva F.J."/>
            <person name="Vallier A."/>
            <person name="Jackson D.G."/>
            <person name="Latorre A."/>
            <person name="Weiss R.B."/>
            <person name="Heddi A."/>
            <person name="Moya A."/>
            <person name="Dale C."/>
        </authorList>
    </citation>
    <scope>NUCLEOTIDE SEQUENCE [LARGE SCALE GENOMIC DNA]</scope>
    <source>
        <strain evidence="6 7">HS1</strain>
    </source>
</reference>
<name>W0HWC1_9GAMM</name>
<evidence type="ECO:0000256" key="2">
    <source>
        <dbReference type="ARBA" id="ARBA00023125"/>
    </source>
</evidence>
<keyword evidence="1" id="KW-0805">Transcription regulation</keyword>
<evidence type="ECO:0000259" key="5">
    <source>
        <dbReference type="PROSITE" id="PS01124"/>
    </source>
</evidence>
<dbReference type="AlphaFoldDB" id="W0HWC1"/>
<dbReference type="Proteomes" id="UP000019028">
    <property type="component" value="Chromosome"/>
</dbReference>
<feature type="region of interest" description="Disordered" evidence="4">
    <location>
        <begin position="1"/>
        <end position="29"/>
    </location>
</feature>
<dbReference type="SMART" id="SM00342">
    <property type="entry name" value="HTH_ARAC"/>
    <property type="match status" value="1"/>
</dbReference>
<sequence>MGSNTRKPTHAGQRASAGVTAPPSLMAPGFAPEHLAQRASRAVRVDTGQTTPLGLEAHIPGERIAGNEAHLQPDILVQIFRRQRTEQSVQVPAVAEPLLVWILTGCARVEERGVGERWQAKDVSAGDFYLTATDVPYEMRWQAHGPEPFEVMHVYLGVSLLEEAVAQVQGRPCRIREAAGERDEVISQLLALCRRELLRRHDTSTTFIAGLAQCLAVHLARFYVKAGAGTGMRRPALQAFRLQKATAEMEARLSQPFDLAVIAQAAGLSKYHFSRQFKNATGLSPSNYFIRLRMRRARQLLADTRRSIIDIGLEVGYSSPGHFSQVFRREVGVSPSHYRQ</sequence>
<dbReference type="GO" id="GO:0003700">
    <property type="term" value="F:DNA-binding transcription factor activity"/>
    <property type="evidence" value="ECO:0007669"/>
    <property type="project" value="InterPro"/>
</dbReference>
<dbReference type="InterPro" id="IPR009057">
    <property type="entry name" value="Homeodomain-like_sf"/>
</dbReference>
<dbReference type="InterPro" id="IPR020449">
    <property type="entry name" value="Tscrpt_reg_AraC-type_HTH"/>
</dbReference>
<dbReference type="PRINTS" id="PR00032">
    <property type="entry name" value="HTHARAC"/>
</dbReference>
<dbReference type="SUPFAM" id="SSF46689">
    <property type="entry name" value="Homeodomain-like"/>
    <property type="match status" value="2"/>
</dbReference>
<dbReference type="PROSITE" id="PS01124">
    <property type="entry name" value="HTH_ARAC_FAMILY_2"/>
    <property type="match status" value="1"/>
</dbReference>
<evidence type="ECO:0000256" key="3">
    <source>
        <dbReference type="ARBA" id="ARBA00023163"/>
    </source>
</evidence>
<dbReference type="PANTHER" id="PTHR46796:SF14">
    <property type="entry name" value="TRANSCRIPTIONAL REGULATORY PROTEIN"/>
    <property type="match status" value="1"/>
</dbReference>
<accession>W0HWC1</accession>
<evidence type="ECO:0000313" key="7">
    <source>
        <dbReference type="Proteomes" id="UP000019028"/>
    </source>
</evidence>
<evidence type="ECO:0000256" key="1">
    <source>
        <dbReference type="ARBA" id="ARBA00023015"/>
    </source>
</evidence>
<keyword evidence="2" id="KW-0238">DNA-binding</keyword>
<dbReference type="InterPro" id="IPR018060">
    <property type="entry name" value="HTH_AraC"/>
</dbReference>
<organism evidence="6 7">
    <name type="scientific">Sodalis praecaptivus</name>
    <dbReference type="NCBI Taxonomy" id="1239307"/>
    <lineage>
        <taxon>Bacteria</taxon>
        <taxon>Pseudomonadati</taxon>
        <taxon>Pseudomonadota</taxon>
        <taxon>Gammaproteobacteria</taxon>
        <taxon>Enterobacterales</taxon>
        <taxon>Bruguierivoracaceae</taxon>
        <taxon>Sodalis</taxon>
    </lineage>
</organism>
<keyword evidence="7" id="KW-1185">Reference proteome</keyword>
<dbReference type="PANTHER" id="PTHR46796">
    <property type="entry name" value="HTH-TYPE TRANSCRIPTIONAL ACTIVATOR RHAS-RELATED"/>
    <property type="match status" value="1"/>
</dbReference>
<dbReference type="Pfam" id="PF12833">
    <property type="entry name" value="HTH_18"/>
    <property type="match status" value="1"/>
</dbReference>
<proteinExistence type="predicted"/>
<dbReference type="KEGG" id="sod:Sant_3068"/>
<dbReference type="GO" id="GO:0043565">
    <property type="term" value="F:sequence-specific DNA binding"/>
    <property type="evidence" value="ECO:0007669"/>
    <property type="project" value="InterPro"/>
</dbReference>
<feature type="domain" description="HTH araC/xylS-type" evidence="5">
    <location>
        <begin position="243"/>
        <end position="340"/>
    </location>
</feature>
<evidence type="ECO:0000313" key="6">
    <source>
        <dbReference type="EMBL" id="AHF78074.1"/>
    </source>
</evidence>